<dbReference type="Pfam" id="PF07992">
    <property type="entry name" value="Pyr_redox_2"/>
    <property type="match status" value="1"/>
</dbReference>
<name>A0ABW9J2V6_STRGJ</name>
<dbReference type="EMBL" id="JBJVNE010000191">
    <property type="protein sequence ID" value="MFM9653674.1"/>
    <property type="molecule type" value="Genomic_DNA"/>
</dbReference>
<sequence>VTLVSATRDLMSRRLGDEIGALFSQKHSRHGVHAVLGRTVAQIDGAKGDFRVLLDDGSELHGDVVVIGIGAVPNVEWLEDSGLEIDDGLVCDEFLT</sequence>
<accession>A0ABW9J2V6</accession>
<feature type="non-terminal residue" evidence="6">
    <location>
        <position position="1"/>
    </location>
</feature>
<evidence type="ECO:0000313" key="7">
    <source>
        <dbReference type="Proteomes" id="UP001631993"/>
    </source>
</evidence>
<feature type="non-terminal residue" evidence="6">
    <location>
        <position position="96"/>
    </location>
</feature>
<evidence type="ECO:0000256" key="1">
    <source>
        <dbReference type="ARBA" id="ARBA00001974"/>
    </source>
</evidence>
<comment type="caution">
    <text evidence="6">The sequence shown here is derived from an EMBL/GenBank/DDBJ whole genome shotgun (WGS) entry which is preliminary data.</text>
</comment>
<evidence type="ECO:0000256" key="4">
    <source>
        <dbReference type="ARBA" id="ARBA00023002"/>
    </source>
</evidence>
<protein>
    <submittedName>
        <fullName evidence="6">FAD-dependent oxidoreductase</fullName>
    </submittedName>
</protein>
<dbReference type="RefSeq" id="WP_409097895.1">
    <property type="nucleotide sequence ID" value="NZ_JBJVNE010000191.1"/>
</dbReference>
<keyword evidence="4" id="KW-0560">Oxidoreductase</keyword>
<feature type="domain" description="FAD/NAD(P)-binding" evidence="5">
    <location>
        <begin position="1"/>
        <end position="95"/>
    </location>
</feature>
<dbReference type="PANTHER" id="PTHR43557:SF2">
    <property type="entry name" value="RIESKE DOMAIN-CONTAINING PROTEIN-RELATED"/>
    <property type="match status" value="1"/>
</dbReference>
<dbReference type="Gene3D" id="3.50.50.60">
    <property type="entry name" value="FAD/NAD(P)-binding domain"/>
    <property type="match status" value="2"/>
</dbReference>
<evidence type="ECO:0000256" key="3">
    <source>
        <dbReference type="ARBA" id="ARBA00022827"/>
    </source>
</evidence>
<evidence type="ECO:0000259" key="5">
    <source>
        <dbReference type="Pfam" id="PF07992"/>
    </source>
</evidence>
<comment type="cofactor">
    <cofactor evidence="1">
        <name>FAD</name>
        <dbReference type="ChEBI" id="CHEBI:57692"/>
    </cofactor>
</comment>
<keyword evidence="2" id="KW-0285">Flavoprotein</keyword>
<reference evidence="6 7" key="1">
    <citation type="submission" date="2024-12" db="EMBL/GenBank/DDBJ databases">
        <title>Forecasting of Potato common scab and diversities of Pathogenic streptomyces spp. in china.</title>
        <authorList>
            <person name="Handique U."/>
            <person name="Wu J."/>
        </authorList>
    </citation>
    <scope>NUCLEOTIDE SEQUENCE [LARGE SCALE GENOMIC DNA]</scope>
    <source>
        <strain evidence="6 7">ZRIMU1585</strain>
    </source>
</reference>
<organism evidence="6 7">
    <name type="scientific">Streptomyces galilaeus</name>
    <dbReference type="NCBI Taxonomy" id="33899"/>
    <lineage>
        <taxon>Bacteria</taxon>
        <taxon>Bacillati</taxon>
        <taxon>Actinomycetota</taxon>
        <taxon>Actinomycetes</taxon>
        <taxon>Kitasatosporales</taxon>
        <taxon>Streptomycetaceae</taxon>
        <taxon>Streptomyces</taxon>
    </lineage>
</organism>
<dbReference type="InterPro" id="IPR023753">
    <property type="entry name" value="FAD/NAD-binding_dom"/>
</dbReference>
<dbReference type="Proteomes" id="UP001631993">
    <property type="component" value="Unassembled WGS sequence"/>
</dbReference>
<dbReference type="InterPro" id="IPR050446">
    <property type="entry name" value="FAD-oxidoreductase/Apoptosis"/>
</dbReference>
<dbReference type="SUPFAM" id="SSF51905">
    <property type="entry name" value="FAD/NAD(P)-binding domain"/>
    <property type="match status" value="1"/>
</dbReference>
<dbReference type="InterPro" id="IPR036188">
    <property type="entry name" value="FAD/NAD-bd_sf"/>
</dbReference>
<keyword evidence="3" id="KW-0274">FAD</keyword>
<evidence type="ECO:0000313" key="6">
    <source>
        <dbReference type="EMBL" id="MFM9653674.1"/>
    </source>
</evidence>
<keyword evidence="7" id="KW-1185">Reference proteome</keyword>
<gene>
    <name evidence="6" type="ORF">ACKI1S_47435</name>
</gene>
<evidence type="ECO:0000256" key="2">
    <source>
        <dbReference type="ARBA" id="ARBA00022630"/>
    </source>
</evidence>
<dbReference type="PANTHER" id="PTHR43557">
    <property type="entry name" value="APOPTOSIS-INDUCING FACTOR 1"/>
    <property type="match status" value="1"/>
</dbReference>
<proteinExistence type="predicted"/>